<dbReference type="Proteomes" id="UP001165986">
    <property type="component" value="Unassembled WGS sequence"/>
</dbReference>
<dbReference type="InterPro" id="IPR010985">
    <property type="entry name" value="Ribbon_hlx_hlx"/>
</dbReference>
<evidence type="ECO:0000256" key="1">
    <source>
        <dbReference type="SAM" id="MobiDB-lite"/>
    </source>
</evidence>
<feature type="region of interest" description="Disordered" evidence="1">
    <location>
        <begin position="1"/>
        <end position="22"/>
    </location>
</feature>
<comment type="caution">
    <text evidence="2">The sequence shown here is derived from an EMBL/GenBank/DDBJ whole genome shotgun (WGS) entry which is preliminary data.</text>
</comment>
<protein>
    <submittedName>
        <fullName evidence="2">Uncharacterized protein</fullName>
    </submittedName>
</protein>
<dbReference type="Gene3D" id="1.10.1220.10">
    <property type="entry name" value="Met repressor-like"/>
    <property type="match status" value="1"/>
</dbReference>
<keyword evidence="3" id="KW-1185">Reference proteome</keyword>
<dbReference type="AlphaFoldDB" id="A0AA41BA94"/>
<evidence type="ECO:0000313" key="2">
    <source>
        <dbReference type="EMBL" id="MBD6621057.1"/>
    </source>
</evidence>
<dbReference type="SUPFAM" id="SSF47598">
    <property type="entry name" value="Ribbon-helix-helix"/>
    <property type="match status" value="1"/>
</dbReference>
<reference evidence="2" key="1">
    <citation type="submission" date="2019-07" db="EMBL/GenBank/DDBJ databases">
        <title>Toxilogical consequences of a new and cryptic species of cyanobacteria (Komarekiella delphini-convector) recovered from the epidermis of a bottlenose dolphin and 1500 ft. in the air.</title>
        <authorList>
            <person name="Brown A.O."/>
            <person name="Dvorak P."/>
            <person name="Villanueva C.D."/>
            <person name="Foss A.J."/>
            <person name="Garvey A.D."/>
            <person name="Gibson Q.A."/>
            <person name="Johansen J.R."/>
            <person name="Casamatta D.A."/>
        </authorList>
    </citation>
    <scope>NUCLEOTIDE SEQUENCE</scope>
    <source>
        <strain evidence="2">SJRDD-AB1</strain>
    </source>
</reference>
<accession>A0AA41BA94</accession>
<dbReference type="RefSeq" id="WP_191762378.1">
    <property type="nucleotide sequence ID" value="NZ_VJXY01000106.1"/>
</dbReference>
<sequence>MVAKKVSIGSKPTSHTEQTNVDEWVVNRNETLELTPGVKSTPQPVKMKRLTLDISEQLHKAIKAKAVEEGVAMVDLLRELLQEKYGNTEKQK</sequence>
<dbReference type="InterPro" id="IPR013321">
    <property type="entry name" value="Arc_rbn_hlx_hlx"/>
</dbReference>
<gene>
    <name evidence="2" type="ORF">FNW02_36375</name>
</gene>
<proteinExistence type="predicted"/>
<organism evidence="2 3">
    <name type="scientific">Komarekiella delphini-convector SJRDD-AB1</name>
    <dbReference type="NCBI Taxonomy" id="2593771"/>
    <lineage>
        <taxon>Bacteria</taxon>
        <taxon>Bacillati</taxon>
        <taxon>Cyanobacteriota</taxon>
        <taxon>Cyanophyceae</taxon>
        <taxon>Nostocales</taxon>
        <taxon>Nostocaceae</taxon>
        <taxon>Komarekiella</taxon>
        <taxon>Komarekiella delphini-convector</taxon>
    </lineage>
</organism>
<name>A0AA41BA94_9NOST</name>
<dbReference type="GO" id="GO:0006355">
    <property type="term" value="P:regulation of DNA-templated transcription"/>
    <property type="evidence" value="ECO:0007669"/>
    <property type="project" value="InterPro"/>
</dbReference>
<dbReference type="EMBL" id="VJXY01000106">
    <property type="protein sequence ID" value="MBD6621057.1"/>
    <property type="molecule type" value="Genomic_DNA"/>
</dbReference>
<evidence type="ECO:0000313" key="3">
    <source>
        <dbReference type="Proteomes" id="UP001165986"/>
    </source>
</evidence>
<feature type="compositionally biased region" description="Polar residues" evidence="1">
    <location>
        <begin position="10"/>
        <end position="21"/>
    </location>
</feature>